<sequence length="314" mass="36629">LFHFSMDIFSLPSVFLHEMMKHVTVKDRLRLRRTCRAFEKLVAESNAGYTEDAGIALDKMMFDLDISDVSVSGLDIVCNEEVFHRILSLRKRLFNRISFGDFFIKTDGSTSALEFIQQFTQNFKTRQLSFYINNAKEIDNALKLMDEFPRSKYCMAIWYAVLPEKLVELPPTKKLGIYKSSENLVQTHIPIGLFYKMISLHKYLSFDYGYVILTFNEWNNALEMISDHKDDINVQFKMESETLVSYLRTHGISENSEEGDLTGEYEVLGNYPQDIHCQRDASIYLRFKNCRISITNIVWTRDFSGTNVEIITRK</sequence>
<name>A0AAV5T7C8_9BILA</name>
<protein>
    <recommendedName>
        <fullName evidence="1">F-box domain-containing protein</fullName>
    </recommendedName>
</protein>
<keyword evidence="3" id="KW-1185">Reference proteome</keyword>
<comment type="caution">
    <text evidence="2">The sequence shown here is derived from an EMBL/GenBank/DDBJ whole genome shotgun (WGS) entry which is preliminary data.</text>
</comment>
<organism evidence="2 3">
    <name type="scientific">Pristionchus entomophagus</name>
    <dbReference type="NCBI Taxonomy" id="358040"/>
    <lineage>
        <taxon>Eukaryota</taxon>
        <taxon>Metazoa</taxon>
        <taxon>Ecdysozoa</taxon>
        <taxon>Nematoda</taxon>
        <taxon>Chromadorea</taxon>
        <taxon>Rhabditida</taxon>
        <taxon>Rhabditina</taxon>
        <taxon>Diplogasteromorpha</taxon>
        <taxon>Diplogasteroidea</taxon>
        <taxon>Neodiplogasteridae</taxon>
        <taxon>Pristionchus</taxon>
    </lineage>
</organism>
<proteinExistence type="predicted"/>
<dbReference type="Proteomes" id="UP001432027">
    <property type="component" value="Unassembled WGS sequence"/>
</dbReference>
<reference evidence="2" key="1">
    <citation type="submission" date="2023-10" db="EMBL/GenBank/DDBJ databases">
        <title>Genome assembly of Pristionchus species.</title>
        <authorList>
            <person name="Yoshida K."/>
            <person name="Sommer R.J."/>
        </authorList>
    </citation>
    <scope>NUCLEOTIDE SEQUENCE</scope>
    <source>
        <strain evidence="2">RS0144</strain>
    </source>
</reference>
<dbReference type="PROSITE" id="PS50181">
    <property type="entry name" value="FBOX"/>
    <property type="match status" value="1"/>
</dbReference>
<dbReference type="InterPro" id="IPR001810">
    <property type="entry name" value="F-box_dom"/>
</dbReference>
<feature type="domain" description="F-box" evidence="1">
    <location>
        <begin position="5"/>
        <end position="52"/>
    </location>
</feature>
<dbReference type="AlphaFoldDB" id="A0AAV5T7C8"/>
<dbReference type="EMBL" id="BTSX01000003">
    <property type="protein sequence ID" value="GMS91128.1"/>
    <property type="molecule type" value="Genomic_DNA"/>
</dbReference>
<feature type="non-terminal residue" evidence="2">
    <location>
        <position position="1"/>
    </location>
</feature>
<evidence type="ECO:0000259" key="1">
    <source>
        <dbReference type="PROSITE" id="PS50181"/>
    </source>
</evidence>
<accession>A0AAV5T7C8</accession>
<evidence type="ECO:0000313" key="3">
    <source>
        <dbReference type="Proteomes" id="UP001432027"/>
    </source>
</evidence>
<evidence type="ECO:0000313" key="2">
    <source>
        <dbReference type="EMBL" id="GMS91128.1"/>
    </source>
</evidence>
<gene>
    <name evidence="2" type="ORF">PENTCL1PPCAC_13303</name>
</gene>